<sequence>MVMSIVKENSGSIYVVTTEGKIIQLLNGSWSELADECNKELRVKRISCCSTSLWAICGDHQVHMRLESELPIRIREESYENQRWNPIDGFSNKLLPTDRPFYSSQDGLTDRDLKRVKLPSQAWVWDEQWHLELLHEGQHLDAEGWMYAVDFPRAYSNTKAWNSCVRRRKWVRNRRYNGLRTWVSLPPVVLNDMMEPFIDIATGGAEIPGAVSGFVAVWAVTINGLLLYREGVNLLTCPDGTNWKQIETPQGCEPCQVSVGPQGVVWILAWTGQLLTRNGVTWNCETGITWYEVPPPFKGLSFSHISVGLNSTWAVSRENEVWLRKGLDSSILGSSWTAMVGQMNLVFTGSGSQVCGLSIQDQKIYLRTGIKTEESGGRSWKMLKTDDMTFVWLAFDGKGCIHRLEDGTDSYWTEPWRAEILQKLRERHSEWQDKFAEYSTAAEITDWIKNGRALLHNRWVNLGLRCCSQEPLLDVEDLRLLAVEITAVRRTGDLGLVVHHLQNSPIKLSFTSEEEVEDWAAHLTKVTRASRQCIGIFAQSVWALTDMGDPFVHESKVEPEAKDIPYQIEMTSNAGNQSSLFIRDTPDGFYRGCGIIISGAVPANANRFSVNLQCGPTIQTHEVFTAKRDVALHINPRFDSCPGSVEVVRNSYSNNLWDIEEKSGVFDLQPGNRFTISIHCQKQQYLVKINEVVFTFAYRLSPFSVSHLVVKGDVNLFSVTYSIPKTSIPSHALWTQLGGHFRHVEASSSGVVWALGQDGTCWIHTGYHGGGFFKGVFDGNSHGIHPVSDEGLVNLYENQRWNPVVRHTCLHTYCQRKFELTPVVVYLQAGFSARGLPTDRPPWSDITGFHTYSKENMSLPNRSWKWVSEWLVDYQPPGGADREGWQYATDYPSRYHAHKGSFDYVRRKRWQRKCRYTSTGPWFQFGLTKLLDVSMQVDHSGSPEEPLLLWAIATNGSILRRVGVTVIKPQGDSWEAVLGEHAFQSLSIGVEGRVWAITSLGAPALRHRVTNTNPDGVAWLLMDRPEGSVTLRQISAGDTQVWAVDSQDRLYRRKDIVPILPEGTSWELVDEHVLHVSVGRHDQVWAVLDTKVNETKVKEKGSICIRRGITASCPVGTGWEFVIGGGWSFVCNRGHDIPF</sequence>
<accession>A0ABR0ABL8</accession>
<keyword evidence="6" id="KW-1185">Reference proteome</keyword>
<dbReference type="SUPFAM" id="SSF49899">
    <property type="entry name" value="Concanavalin A-like lectins/glucanases"/>
    <property type="match status" value="1"/>
</dbReference>
<dbReference type="InterPro" id="IPR010482">
    <property type="entry name" value="TECPR1-like_DysF"/>
</dbReference>
<dbReference type="SMART" id="SM00694">
    <property type="entry name" value="DysFC"/>
    <property type="match status" value="2"/>
</dbReference>
<dbReference type="InterPro" id="IPR013320">
    <property type="entry name" value="ConA-like_dom_sf"/>
</dbReference>
<keyword evidence="3" id="KW-0677">Repeat</keyword>
<dbReference type="InterPro" id="IPR006614">
    <property type="entry name" value="Peroxin/Ferlin"/>
</dbReference>
<dbReference type="Gene3D" id="2.60.120.200">
    <property type="match status" value="1"/>
</dbReference>
<dbReference type="PANTHER" id="PTHR23250:SF1">
    <property type="entry name" value="TECTONIN BETA-PROPELLER REPEAT-CONTAINING PROTEIN 1"/>
    <property type="match status" value="1"/>
</dbReference>
<evidence type="ECO:0000313" key="5">
    <source>
        <dbReference type="EMBL" id="KAK4022419.1"/>
    </source>
</evidence>
<evidence type="ECO:0000313" key="6">
    <source>
        <dbReference type="Proteomes" id="UP001234178"/>
    </source>
</evidence>
<proteinExistence type="inferred from homology"/>
<keyword evidence="2" id="KW-0430">Lectin</keyword>
<evidence type="ECO:0000256" key="3">
    <source>
        <dbReference type="ARBA" id="ARBA00022737"/>
    </source>
</evidence>
<dbReference type="InterPro" id="IPR001079">
    <property type="entry name" value="Galectin_CRD"/>
</dbReference>
<dbReference type="SMART" id="SM00706">
    <property type="entry name" value="TECPR"/>
    <property type="match status" value="10"/>
</dbReference>
<dbReference type="InterPro" id="IPR006624">
    <property type="entry name" value="Beta-propeller_rpt_TECPR"/>
</dbReference>
<evidence type="ECO:0000256" key="2">
    <source>
        <dbReference type="ARBA" id="ARBA00022734"/>
    </source>
</evidence>
<dbReference type="SMART" id="SM00908">
    <property type="entry name" value="Gal-bind_lectin"/>
    <property type="match status" value="1"/>
</dbReference>
<reference evidence="5 6" key="1">
    <citation type="journal article" date="2023" name="Nucleic Acids Res.">
        <title>The hologenome of Daphnia magna reveals possible DNA methylation and microbiome-mediated evolution of the host genome.</title>
        <authorList>
            <person name="Chaturvedi A."/>
            <person name="Li X."/>
            <person name="Dhandapani V."/>
            <person name="Marshall H."/>
            <person name="Kissane S."/>
            <person name="Cuenca-Cambronero M."/>
            <person name="Asole G."/>
            <person name="Calvet F."/>
            <person name="Ruiz-Romero M."/>
            <person name="Marangio P."/>
            <person name="Guigo R."/>
            <person name="Rago D."/>
            <person name="Mirbahai L."/>
            <person name="Eastwood N."/>
            <person name="Colbourne J.K."/>
            <person name="Zhou J."/>
            <person name="Mallon E."/>
            <person name="Orsini L."/>
        </authorList>
    </citation>
    <scope>NUCLEOTIDE SEQUENCE [LARGE SCALE GENOMIC DNA]</scope>
    <source>
        <strain evidence="5">LRV0_1</strain>
    </source>
</reference>
<dbReference type="SMART" id="SM00693">
    <property type="entry name" value="DysFN"/>
    <property type="match status" value="2"/>
</dbReference>
<comment type="caution">
    <text evidence="5">The sequence shown here is derived from an EMBL/GenBank/DDBJ whole genome shotgun (WGS) entry which is preliminary data.</text>
</comment>
<evidence type="ECO:0000259" key="4">
    <source>
        <dbReference type="PROSITE" id="PS51304"/>
    </source>
</evidence>
<dbReference type="EMBL" id="JAOYFB010000037">
    <property type="protein sequence ID" value="KAK4022419.1"/>
    <property type="molecule type" value="Genomic_DNA"/>
</dbReference>
<dbReference type="Proteomes" id="UP001234178">
    <property type="component" value="Unassembled WGS sequence"/>
</dbReference>
<protein>
    <recommendedName>
        <fullName evidence="4">Galectin domain-containing protein</fullName>
    </recommendedName>
</protein>
<dbReference type="InterPro" id="IPR051513">
    <property type="entry name" value="Tectonin_beta-prop"/>
</dbReference>
<dbReference type="SMART" id="SM00276">
    <property type="entry name" value="GLECT"/>
    <property type="match status" value="1"/>
</dbReference>
<gene>
    <name evidence="5" type="ORF">OUZ56_007887</name>
</gene>
<dbReference type="CDD" id="cd00070">
    <property type="entry name" value="GLECT"/>
    <property type="match status" value="1"/>
</dbReference>
<name>A0ABR0ABL8_9CRUS</name>
<dbReference type="Pfam" id="PF00337">
    <property type="entry name" value="Gal-bind_lectin"/>
    <property type="match status" value="1"/>
</dbReference>
<comment type="similarity">
    <text evidence="1">Belongs to the TECPR1 family.</text>
</comment>
<dbReference type="Pfam" id="PF19193">
    <property type="entry name" value="Tectonin"/>
    <property type="match status" value="2"/>
</dbReference>
<dbReference type="PROSITE" id="PS51304">
    <property type="entry name" value="GALECTIN"/>
    <property type="match status" value="1"/>
</dbReference>
<feature type="domain" description="Galectin" evidence="4">
    <location>
        <begin position="581"/>
        <end position="722"/>
    </location>
</feature>
<dbReference type="PANTHER" id="PTHR23250">
    <property type="entry name" value="DYSFERLIN-RELATED"/>
    <property type="match status" value="1"/>
</dbReference>
<dbReference type="Pfam" id="PF06398">
    <property type="entry name" value="Pex24p"/>
    <property type="match status" value="1"/>
</dbReference>
<evidence type="ECO:0000256" key="1">
    <source>
        <dbReference type="ARBA" id="ARBA00005966"/>
    </source>
</evidence>
<dbReference type="Pfam" id="PF06462">
    <property type="entry name" value="Hyd_WA"/>
    <property type="match status" value="2"/>
</dbReference>
<organism evidence="5 6">
    <name type="scientific">Daphnia magna</name>
    <dbReference type="NCBI Taxonomy" id="35525"/>
    <lineage>
        <taxon>Eukaryota</taxon>
        <taxon>Metazoa</taxon>
        <taxon>Ecdysozoa</taxon>
        <taxon>Arthropoda</taxon>
        <taxon>Crustacea</taxon>
        <taxon>Branchiopoda</taxon>
        <taxon>Diplostraca</taxon>
        <taxon>Cladocera</taxon>
        <taxon>Anomopoda</taxon>
        <taxon>Daphniidae</taxon>
        <taxon>Daphnia</taxon>
    </lineage>
</organism>